<keyword evidence="4" id="KW-0472">Membrane</keyword>
<reference evidence="8" key="2">
    <citation type="submission" date="2013-12" db="EMBL/GenBank/DDBJ databases">
        <title>Evolution of pathogenesis and genome organization in the Tremellales.</title>
        <authorList>
            <person name="Cuomo C."/>
            <person name="Litvintseva A."/>
            <person name="Heitman J."/>
            <person name="Chen Y."/>
            <person name="Sun S."/>
            <person name="Springer D."/>
            <person name="Dromer F."/>
            <person name="Young S."/>
            <person name="Zeng Q."/>
            <person name="Chapman S."/>
            <person name="Gujja S."/>
            <person name="Saif S."/>
            <person name="Birren B."/>
        </authorList>
    </citation>
    <scope>NUCLEOTIDE SEQUENCE [LARGE SCALE GENOMIC DNA]</scope>
    <source>
        <strain evidence="8">BCC8398</strain>
    </source>
</reference>
<accession>A0A1B9GZS9</accession>
<dbReference type="InterPro" id="IPR028565">
    <property type="entry name" value="MHD"/>
</dbReference>
<evidence type="ECO:0000256" key="3">
    <source>
        <dbReference type="ARBA" id="ARBA00022927"/>
    </source>
</evidence>
<name>A0A1B9GZS9_9TREE</name>
<keyword evidence="3 5" id="KW-0653">Protein transport</keyword>
<dbReference type="InterPro" id="IPR018240">
    <property type="entry name" value="Clathrin_mu_CS"/>
</dbReference>
<dbReference type="CDD" id="cd14837">
    <property type="entry name" value="AP3_Mu_N"/>
    <property type="match status" value="1"/>
</dbReference>
<dbReference type="Proteomes" id="UP000092666">
    <property type="component" value="Unassembled WGS sequence"/>
</dbReference>
<evidence type="ECO:0000313" key="8">
    <source>
        <dbReference type="Proteomes" id="UP000092666"/>
    </source>
</evidence>
<reference evidence="7 8" key="1">
    <citation type="submission" date="2013-07" db="EMBL/GenBank/DDBJ databases">
        <title>The Genome Sequence of Cryptococcus heveanensis BCC8398.</title>
        <authorList>
            <consortium name="The Broad Institute Genome Sequencing Platform"/>
            <person name="Cuomo C."/>
            <person name="Litvintseva A."/>
            <person name="Chen Y."/>
            <person name="Heitman J."/>
            <person name="Sun S."/>
            <person name="Springer D."/>
            <person name="Dromer F."/>
            <person name="Young S.K."/>
            <person name="Zeng Q."/>
            <person name="Gargeya S."/>
            <person name="Fitzgerald M."/>
            <person name="Abouelleil A."/>
            <person name="Alvarado L."/>
            <person name="Berlin A.M."/>
            <person name="Chapman S.B."/>
            <person name="Dewar J."/>
            <person name="Goldberg J."/>
            <person name="Griggs A."/>
            <person name="Gujja S."/>
            <person name="Hansen M."/>
            <person name="Howarth C."/>
            <person name="Imamovic A."/>
            <person name="Larimer J."/>
            <person name="McCowan C."/>
            <person name="Murphy C."/>
            <person name="Pearson M."/>
            <person name="Priest M."/>
            <person name="Roberts A."/>
            <person name="Saif S."/>
            <person name="Shea T."/>
            <person name="Sykes S."/>
            <person name="Wortman J."/>
            <person name="Nusbaum C."/>
            <person name="Birren B."/>
        </authorList>
    </citation>
    <scope>NUCLEOTIDE SEQUENCE [LARGE SCALE GENOMIC DNA]</scope>
    <source>
        <strain evidence="7 8">BCC8398</strain>
    </source>
</reference>
<organism evidence="7 8">
    <name type="scientific">Kwoniella heveanensis BCC8398</name>
    <dbReference type="NCBI Taxonomy" id="1296120"/>
    <lineage>
        <taxon>Eukaryota</taxon>
        <taxon>Fungi</taxon>
        <taxon>Dikarya</taxon>
        <taxon>Basidiomycota</taxon>
        <taxon>Agaricomycotina</taxon>
        <taxon>Tremellomycetes</taxon>
        <taxon>Tremellales</taxon>
        <taxon>Cryptococcaceae</taxon>
        <taxon>Kwoniella</taxon>
    </lineage>
</organism>
<comment type="similarity">
    <text evidence="5">Belongs to the adaptor complexes medium subunit family.</text>
</comment>
<dbReference type="Gene3D" id="2.60.40.1170">
    <property type="entry name" value="Mu homology domain, subdomain B"/>
    <property type="match status" value="2"/>
</dbReference>
<keyword evidence="2 5" id="KW-0813">Transport</keyword>
<dbReference type="STRING" id="1296120.A0A1B9GZS9"/>
<dbReference type="InterPro" id="IPR022775">
    <property type="entry name" value="AP_mu_sigma_su"/>
</dbReference>
<protein>
    <submittedName>
        <fullName evidence="7">AP-3 complex subunit mu</fullName>
    </submittedName>
</protein>
<dbReference type="GO" id="GO:0030131">
    <property type="term" value="C:clathrin adaptor complex"/>
    <property type="evidence" value="ECO:0007669"/>
    <property type="project" value="UniProtKB-UniRule"/>
</dbReference>
<dbReference type="AlphaFoldDB" id="A0A1B9GZS9"/>
<evidence type="ECO:0000259" key="6">
    <source>
        <dbReference type="PROSITE" id="PS51072"/>
    </source>
</evidence>
<evidence type="ECO:0000313" key="7">
    <source>
        <dbReference type="EMBL" id="OCF36507.1"/>
    </source>
</evidence>
<dbReference type="GO" id="GO:0006886">
    <property type="term" value="P:intracellular protein transport"/>
    <property type="evidence" value="ECO:0007669"/>
    <property type="project" value="UniProtKB-UniRule"/>
</dbReference>
<dbReference type="SUPFAM" id="SSF49447">
    <property type="entry name" value="Second domain of Mu2 adaptin subunit (ap50) of ap2 adaptor"/>
    <property type="match status" value="1"/>
</dbReference>
<dbReference type="InterPro" id="IPR036168">
    <property type="entry name" value="AP2_Mu_C_sf"/>
</dbReference>
<dbReference type="GO" id="GO:0016192">
    <property type="term" value="P:vesicle-mediated transport"/>
    <property type="evidence" value="ECO:0007669"/>
    <property type="project" value="InterPro"/>
</dbReference>
<dbReference type="Gene3D" id="3.30.450.60">
    <property type="match status" value="1"/>
</dbReference>
<dbReference type="PROSITE" id="PS51072">
    <property type="entry name" value="MHD"/>
    <property type="match status" value="1"/>
</dbReference>
<evidence type="ECO:0000256" key="5">
    <source>
        <dbReference type="PIRNR" id="PIRNR005992"/>
    </source>
</evidence>
<keyword evidence="8" id="KW-1185">Reference proteome</keyword>
<dbReference type="Pfam" id="PF00928">
    <property type="entry name" value="Adap_comp_sub"/>
    <property type="match status" value="1"/>
</dbReference>
<dbReference type="EMBL" id="KI669495">
    <property type="protein sequence ID" value="OCF36507.1"/>
    <property type="molecule type" value="Genomic_DNA"/>
</dbReference>
<dbReference type="PIRSF" id="PIRSF005992">
    <property type="entry name" value="Clathrin_mu"/>
    <property type="match status" value="1"/>
</dbReference>
<dbReference type="InterPro" id="IPR050431">
    <property type="entry name" value="Adaptor_comp_med_subunit"/>
</dbReference>
<feature type="domain" description="MHD" evidence="6">
    <location>
        <begin position="191"/>
        <end position="450"/>
    </location>
</feature>
<dbReference type="PANTHER" id="PTHR10529">
    <property type="entry name" value="AP COMPLEX SUBUNIT MU"/>
    <property type="match status" value="1"/>
</dbReference>
<proteinExistence type="inferred from homology"/>
<dbReference type="InterPro" id="IPR011012">
    <property type="entry name" value="Longin-like_dom_sf"/>
</dbReference>
<evidence type="ECO:0000256" key="1">
    <source>
        <dbReference type="ARBA" id="ARBA00004308"/>
    </source>
</evidence>
<comment type="subcellular location">
    <subcellularLocation>
        <location evidence="1">Endomembrane system</location>
    </subcellularLocation>
</comment>
<dbReference type="PRINTS" id="PR00314">
    <property type="entry name" value="CLATHRINADPT"/>
</dbReference>
<dbReference type="SUPFAM" id="SSF64356">
    <property type="entry name" value="SNARE-like"/>
    <property type="match status" value="1"/>
</dbReference>
<dbReference type="Pfam" id="PF01217">
    <property type="entry name" value="Clat_adaptor_s"/>
    <property type="match status" value="1"/>
</dbReference>
<dbReference type="PROSITE" id="PS00991">
    <property type="entry name" value="CLAT_ADAPTOR_M_2"/>
    <property type="match status" value="1"/>
</dbReference>
<dbReference type="GO" id="GO:0012505">
    <property type="term" value="C:endomembrane system"/>
    <property type="evidence" value="ECO:0007669"/>
    <property type="project" value="UniProtKB-SubCell"/>
</dbReference>
<sequence>MTRIDGIIILDSNGKPLISSHFAQHPPSYPSLHIDAYNTARKKALLDDEELDPVLWVNTLNKGGSGMTGAGLCHTMREGLCFLVPVGQEVNPLFAISFLDSFLDTLRDYLGEITETTIKDNFDIIYMLIEEMLDEGHPMTMETNMLKEIVLPPTLMRKLLNVAGVSGLQTPTTAPFTAPIPWRRSGVRHSSNEIYFDIEESLDAILDKRGNVLSSSVWGRINCNSRLSGNPDLLLNFANPKVMSSCAFHPCIRYGKWEKAGVLSFIPPDGKFRLLEYQAVAGTSKNQVPIALKAGMAIETNGGRFSLVLSSRLNHRPLEDVVISIYLGKGATAVSATATGDRRPIGVRTEEGAADGYAGGGNWEFDPHTRVLKWTISSLVSTERAPTLTGSFTSTEAQPVPSPSFDVSFNVQHHSFSNLRVDQLKVQGDVMYKPFKGVRQMARSGKLEVRW</sequence>
<dbReference type="InterPro" id="IPR001392">
    <property type="entry name" value="Clathrin_mu"/>
</dbReference>
<evidence type="ECO:0000256" key="2">
    <source>
        <dbReference type="ARBA" id="ARBA00022448"/>
    </source>
</evidence>
<dbReference type="OrthoDB" id="870at2759"/>
<evidence type="ECO:0000256" key="4">
    <source>
        <dbReference type="ARBA" id="ARBA00023136"/>
    </source>
</evidence>
<dbReference type="CDD" id="cd09252">
    <property type="entry name" value="AP-3_Mu3_Cterm"/>
    <property type="match status" value="1"/>
</dbReference>
<gene>
    <name evidence="7" type="ORF">I316_01756</name>
</gene>